<sequence>MNPVLFLGYDGCLHPNAVSHSGHEPLLYGKSRLFEHASDLVELLAPYPEVDIVLSTEWVWHYGVAMALSYLPEPLRKRVVGTTAEFKGDPVLVSKFDQILYYVTRRRVDFWLALHHDDGAWPAPFRTQLVWPDPHLGIGKQTIQDDLKDKLLLLNARSRRWRSQAFIEPLCCQPICCVRSN</sequence>
<accession>A0AAD2B315</accession>
<gene>
    <name evidence="1" type="ORF">R77591_04962</name>
</gene>
<reference evidence="1" key="1">
    <citation type="submission" date="2023-07" db="EMBL/GenBank/DDBJ databases">
        <authorList>
            <person name="Peeters C."/>
        </authorList>
    </citation>
    <scope>NUCLEOTIDE SEQUENCE</scope>
    <source>
        <strain evidence="1">R-77591</strain>
    </source>
</reference>
<dbReference type="RefSeq" id="WP_222329263.1">
    <property type="nucleotide sequence ID" value="NZ_CATVXE010000048.1"/>
</dbReference>
<dbReference type="AlphaFoldDB" id="A0AAD2B315"/>
<dbReference type="EMBL" id="CATVXE010000048">
    <property type="protein sequence ID" value="CAJ0698309.1"/>
    <property type="molecule type" value="Genomic_DNA"/>
</dbReference>
<dbReference type="Pfam" id="PF18143">
    <property type="entry name" value="HAD_SAK_2"/>
    <property type="match status" value="1"/>
</dbReference>
<dbReference type="Proteomes" id="UP001190002">
    <property type="component" value="Unassembled WGS sequence"/>
</dbReference>
<evidence type="ECO:0000313" key="1">
    <source>
        <dbReference type="EMBL" id="CAJ0698309.1"/>
    </source>
</evidence>
<proteinExistence type="predicted"/>
<protein>
    <submittedName>
        <fullName evidence="1">Uncharacterized protein</fullName>
    </submittedName>
</protein>
<comment type="caution">
    <text evidence="1">The sequence shown here is derived from an EMBL/GenBank/DDBJ whole genome shotgun (WGS) entry which is preliminary data.</text>
</comment>
<evidence type="ECO:0000313" key="2">
    <source>
        <dbReference type="Proteomes" id="UP001190002"/>
    </source>
</evidence>
<organism evidence="1 2">
    <name type="scientific">Ralstonia mannitolilytica</name>
    <dbReference type="NCBI Taxonomy" id="105219"/>
    <lineage>
        <taxon>Bacteria</taxon>
        <taxon>Pseudomonadati</taxon>
        <taxon>Pseudomonadota</taxon>
        <taxon>Betaproteobacteria</taxon>
        <taxon>Burkholderiales</taxon>
        <taxon>Burkholderiaceae</taxon>
        <taxon>Ralstonia</taxon>
    </lineage>
</organism>
<name>A0AAD2B315_9RALS</name>